<keyword evidence="3" id="KW-1185">Reference proteome</keyword>
<evidence type="ECO:0000313" key="3">
    <source>
        <dbReference type="Proteomes" id="UP000190061"/>
    </source>
</evidence>
<gene>
    <name evidence="2" type="ORF">SAMN02745674_00377</name>
</gene>
<dbReference type="Pfam" id="PF13619">
    <property type="entry name" value="KTSC"/>
    <property type="match status" value="1"/>
</dbReference>
<feature type="domain" description="KTSC" evidence="1">
    <location>
        <begin position="8"/>
        <end position="62"/>
    </location>
</feature>
<dbReference type="STRING" id="1122188.SAMN02745674_00377"/>
<organism evidence="2 3">
    <name type="scientific">Lysobacter spongiicola DSM 21749</name>
    <dbReference type="NCBI Taxonomy" id="1122188"/>
    <lineage>
        <taxon>Bacteria</taxon>
        <taxon>Pseudomonadati</taxon>
        <taxon>Pseudomonadota</taxon>
        <taxon>Gammaproteobacteria</taxon>
        <taxon>Lysobacterales</taxon>
        <taxon>Lysobacteraceae</taxon>
        <taxon>Novilysobacter</taxon>
    </lineage>
</organism>
<dbReference type="Proteomes" id="UP000190061">
    <property type="component" value="Unassembled WGS sequence"/>
</dbReference>
<reference evidence="2 3" key="1">
    <citation type="submission" date="2017-02" db="EMBL/GenBank/DDBJ databases">
        <authorList>
            <person name="Peterson S.W."/>
        </authorList>
    </citation>
    <scope>NUCLEOTIDE SEQUENCE [LARGE SCALE GENOMIC DNA]</scope>
    <source>
        <strain evidence="2 3">DSM 21749</strain>
    </source>
</reference>
<name>A0A1T4MD78_9GAMM</name>
<dbReference type="OrthoDB" id="8612029at2"/>
<dbReference type="RefSeq" id="WP_078756991.1">
    <property type="nucleotide sequence ID" value="NZ_FUXP01000001.1"/>
</dbReference>
<protein>
    <submittedName>
        <fullName evidence="2">KTSC domain-containing protein</fullName>
    </submittedName>
</protein>
<proteinExistence type="predicted"/>
<evidence type="ECO:0000259" key="1">
    <source>
        <dbReference type="Pfam" id="PF13619"/>
    </source>
</evidence>
<evidence type="ECO:0000313" key="2">
    <source>
        <dbReference type="EMBL" id="SJZ64738.1"/>
    </source>
</evidence>
<sequence>MRREPVDSEALVSVGYDRDTRELEIEFTSGAVYRYLDVPESVHVGLMTAASHGEFFAHHIRDAGFDFHQLH</sequence>
<dbReference type="EMBL" id="FUXP01000001">
    <property type="protein sequence ID" value="SJZ64738.1"/>
    <property type="molecule type" value="Genomic_DNA"/>
</dbReference>
<dbReference type="AlphaFoldDB" id="A0A1T4MD78"/>
<accession>A0A1T4MD78</accession>
<dbReference type="InterPro" id="IPR025309">
    <property type="entry name" value="KTSC_dom"/>
</dbReference>